<protein>
    <submittedName>
        <fullName evidence="2">Uncharacterized protein</fullName>
    </submittedName>
</protein>
<evidence type="ECO:0000256" key="1">
    <source>
        <dbReference type="SAM" id="MobiDB-lite"/>
    </source>
</evidence>
<dbReference type="EMBL" id="JAENGZ010002039">
    <property type="protein sequence ID" value="KAG6945136.1"/>
    <property type="molecule type" value="Genomic_DNA"/>
</dbReference>
<reference evidence="2" key="1">
    <citation type="submission" date="2021-01" db="EMBL/GenBank/DDBJ databases">
        <title>Phytophthora aleatoria, a newly-described species from Pinus radiata is distinct from Phytophthora cactorum isolates based on comparative genomics.</title>
        <authorList>
            <person name="Mcdougal R."/>
            <person name="Panda P."/>
            <person name="Williams N."/>
            <person name="Studholme D.J."/>
        </authorList>
    </citation>
    <scope>NUCLEOTIDE SEQUENCE</scope>
    <source>
        <strain evidence="2">NZFS 3830</strain>
    </source>
</reference>
<comment type="caution">
    <text evidence="2">The sequence shown here is derived from an EMBL/GenBank/DDBJ whole genome shotgun (WGS) entry which is preliminary data.</text>
</comment>
<gene>
    <name evidence="2" type="ORF">JG687_00017466</name>
</gene>
<name>A0A8T1TRG7_9STRA</name>
<proteinExistence type="predicted"/>
<sequence length="77" mass="8648">MGCRFARQPRSTNWQGSLSGSECAGMFLSTAEGDSNLCISTRGQMHVYLRRYSTVLLMDSPSTPPRRRDQTKRKCSS</sequence>
<accession>A0A8T1TRG7</accession>
<dbReference type="AlphaFoldDB" id="A0A8T1TRG7"/>
<feature type="region of interest" description="Disordered" evidence="1">
    <location>
        <begin position="58"/>
        <end position="77"/>
    </location>
</feature>
<organism evidence="2 3">
    <name type="scientific">Phytophthora cactorum</name>
    <dbReference type="NCBI Taxonomy" id="29920"/>
    <lineage>
        <taxon>Eukaryota</taxon>
        <taxon>Sar</taxon>
        <taxon>Stramenopiles</taxon>
        <taxon>Oomycota</taxon>
        <taxon>Peronosporomycetes</taxon>
        <taxon>Peronosporales</taxon>
        <taxon>Peronosporaceae</taxon>
        <taxon>Phytophthora</taxon>
    </lineage>
</organism>
<evidence type="ECO:0000313" key="3">
    <source>
        <dbReference type="Proteomes" id="UP000688947"/>
    </source>
</evidence>
<evidence type="ECO:0000313" key="2">
    <source>
        <dbReference type="EMBL" id="KAG6945136.1"/>
    </source>
</evidence>
<dbReference type="Proteomes" id="UP000688947">
    <property type="component" value="Unassembled WGS sequence"/>
</dbReference>